<protein>
    <recommendedName>
        <fullName evidence="1">Alpha 1,4-glycosyltransferase domain-containing protein</fullName>
    </recommendedName>
</protein>
<dbReference type="EMBL" id="JAAARO010000005">
    <property type="protein sequence ID" value="KAF5747614.1"/>
    <property type="molecule type" value="Genomic_DNA"/>
</dbReference>
<dbReference type="InterPro" id="IPR007577">
    <property type="entry name" value="GlycoTrfase_DXD_sugar-bd_CS"/>
</dbReference>
<evidence type="ECO:0000313" key="2">
    <source>
        <dbReference type="EMBL" id="KAF5747614.1"/>
    </source>
</evidence>
<dbReference type="InterPro" id="IPR029044">
    <property type="entry name" value="Nucleotide-diphossugar_trans"/>
</dbReference>
<sequence length="192" mass="21583">MSGVNIEDFVTDEGAIVEGDNVTDFSDDGDDEFDVDELAIVDEDDLYSLPSENEDDEEKPAYLNPRLAVLYKYGGVYLDADFIVLKSFKGLRNSIGAQSIDVMSNNWTRLNNAVLVFDMNHPLLLKFIQQFASTFDGNKWGHNGPYLVSRVVQRVEGLPGFNFTVLPPMAFYPDDWNRIGGLFRNPKNEAIS</sequence>
<reference evidence="2 3" key="1">
    <citation type="journal article" date="2020" name="Nat. Commun.">
        <title>Genome of Tripterygium wilfordii and identification of cytochrome P450 involved in triptolide biosynthesis.</title>
        <authorList>
            <person name="Tu L."/>
            <person name="Su P."/>
            <person name="Zhang Z."/>
            <person name="Gao L."/>
            <person name="Wang J."/>
            <person name="Hu T."/>
            <person name="Zhou J."/>
            <person name="Zhang Y."/>
            <person name="Zhao Y."/>
            <person name="Liu Y."/>
            <person name="Song Y."/>
            <person name="Tong Y."/>
            <person name="Lu Y."/>
            <person name="Yang J."/>
            <person name="Xu C."/>
            <person name="Jia M."/>
            <person name="Peters R.J."/>
            <person name="Huang L."/>
            <person name="Gao W."/>
        </authorList>
    </citation>
    <scope>NUCLEOTIDE SEQUENCE [LARGE SCALE GENOMIC DNA]</scope>
    <source>
        <strain evidence="3">cv. XIE 37</strain>
        <tissue evidence="2">Leaf</tissue>
    </source>
</reference>
<dbReference type="SUPFAM" id="SSF53448">
    <property type="entry name" value="Nucleotide-diphospho-sugar transferases"/>
    <property type="match status" value="1"/>
</dbReference>
<dbReference type="AlphaFoldDB" id="A0A7J7DN20"/>
<dbReference type="InterPro" id="IPR044789">
    <property type="entry name" value="Put_A1-4-GlycosylTfrase_plant"/>
</dbReference>
<gene>
    <name evidence="2" type="ORF">HS088_TW05G00339</name>
</gene>
<evidence type="ECO:0000259" key="1">
    <source>
        <dbReference type="Pfam" id="PF04572"/>
    </source>
</evidence>
<name>A0A7J7DN20_TRIWF</name>
<accession>A0A7J7DN20</accession>
<dbReference type="InterPro" id="IPR007652">
    <property type="entry name" value="A1-4-GlycosylTfrase_dom"/>
</dbReference>
<dbReference type="Pfam" id="PF04488">
    <property type="entry name" value="Gly_transf_sug"/>
    <property type="match status" value="1"/>
</dbReference>
<evidence type="ECO:0000313" key="3">
    <source>
        <dbReference type="Proteomes" id="UP000593562"/>
    </source>
</evidence>
<dbReference type="Gene3D" id="3.90.550.20">
    <property type="match status" value="1"/>
</dbReference>
<comment type="caution">
    <text evidence="2">The sequence shown here is derived from an EMBL/GenBank/DDBJ whole genome shotgun (WGS) entry which is preliminary data.</text>
</comment>
<organism evidence="2 3">
    <name type="scientific">Tripterygium wilfordii</name>
    <name type="common">Thunder God vine</name>
    <dbReference type="NCBI Taxonomy" id="458696"/>
    <lineage>
        <taxon>Eukaryota</taxon>
        <taxon>Viridiplantae</taxon>
        <taxon>Streptophyta</taxon>
        <taxon>Embryophyta</taxon>
        <taxon>Tracheophyta</taxon>
        <taxon>Spermatophyta</taxon>
        <taxon>Magnoliopsida</taxon>
        <taxon>eudicotyledons</taxon>
        <taxon>Gunneridae</taxon>
        <taxon>Pentapetalae</taxon>
        <taxon>rosids</taxon>
        <taxon>fabids</taxon>
        <taxon>Celastrales</taxon>
        <taxon>Celastraceae</taxon>
        <taxon>Tripterygium</taxon>
    </lineage>
</organism>
<keyword evidence="3" id="KW-1185">Reference proteome</keyword>
<proteinExistence type="predicted"/>
<dbReference type="PANTHER" id="PTHR46781:SF2">
    <property type="entry name" value="ALPHA 1,4-GLYCOSYLTRANSFERASE FAMILY PROTEIN"/>
    <property type="match status" value="1"/>
</dbReference>
<dbReference type="InParanoid" id="A0A7J7DN20"/>
<dbReference type="PANTHER" id="PTHR46781">
    <property type="entry name" value="ALPHA 1,4-GLYCOSYLTRANSFERASE FAMILY PROTEIN"/>
    <property type="match status" value="1"/>
</dbReference>
<dbReference type="Pfam" id="PF04572">
    <property type="entry name" value="Gb3_synth"/>
    <property type="match status" value="1"/>
</dbReference>
<feature type="domain" description="Alpha 1,4-glycosyltransferase" evidence="1">
    <location>
        <begin position="117"/>
        <end position="188"/>
    </location>
</feature>
<dbReference type="Proteomes" id="UP000593562">
    <property type="component" value="Unassembled WGS sequence"/>
</dbReference>